<dbReference type="EMBL" id="CM023477">
    <property type="protein sequence ID" value="KAH7937053.1"/>
    <property type="molecule type" value="Genomic_DNA"/>
</dbReference>
<proteinExistence type="predicted"/>
<keyword evidence="2" id="KW-1185">Reference proteome</keyword>
<gene>
    <name evidence="1" type="ORF">HPB49_007570</name>
</gene>
<reference evidence="1" key="1">
    <citation type="submission" date="2020-05" db="EMBL/GenBank/DDBJ databases">
        <title>Large-scale comparative analyses of tick genomes elucidate their genetic diversity and vector capacities.</title>
        <authorList>
            <person name="Jia N."/>
            <person name="Wang J."/>
            <person name="Shi W."/>
            <person name="Du L."/>
            <person name="Sun Y."/>
            <person name="Zhan W."/>
            <person name="Jiang J."/>
            <person name="Wang Q."/>
            <person name="Zhang B."/>
            <person name="Ji P."/>
            <person name="Sakyi L.B."/>
            <person name="Cui X."/>
            <person name="Yuan T."/>
            <person name="Jiang B."/>
            <person name="Yang W."/>
            <person name="Lam T.T.-Y."/>
            <person name="Chang Q."/>
            <person name="Ding S."/>
            <person name="Wang X."/>
            <person name="Zhu J."/>
            <person name="Ruan X."/>
            <person name="Zhao L."/>
            <person name="Wei J."/>
            <person name="Que T."/>
            <person name="Du C."/>
            <person name="Cheng J."/>
            <person name="Dai P."/>
            <person name="Han X."/>
            <person name="Huang E."/>
            <person name="Gao Y."/>
            <person name="Liu J."/>
            <person name="Shao H."/>
            <person name="Ye R."/>
            <person name="Li L."/>
            <person name="Wei W."/>
            <person name="Wang X."/>
            <person name="Wang C."/>
            <person name="Yang T."/>
            <person name="Huo Q."/>
            <person name="Li W."/>
            <person name="Guo W."/>
            <person name="Chen H."/>
            <person name="Zhou L."/>
            <person name="Ni X."/>
            <person name="Tian J."/>
            <person name="Zhou Y."/>
            <person name="Sheng Y."/>
            <person name="Liu T."/>
            <person name="Pan Y."/>
            <person name="Xia L."/>
            <person name="Li J."/>
            <person name="Zhao F."/>
            <person name="Cao W."/>
        </authorList>
    </citation>
    <scope>NUCLEOTIDE SEQUENCE</scope>
    <source>
        <strain evidence="1">Dsil-2018</strain>
    </source>
</reference>
<evidence type="ECO:0000313" key="1">
    <source>
        <dbReference type="EMBL" id="KAH7937053.1"/>
    </source>
</evidence>
<sequence>MAVNLGMGLYFSRRRKGQSGTVEVFLGSRSLRALPLAVSMVATSIVLTGLVGFTGHYYAYGFHLTWNDLTIVIVAPLVAQPVPPRFVRTAHHSVLRRSDGAKRKWCRIVKHGGWEGAVEIFRAPQALTAEYG</sequence>
<dbReference type="Proteomes" id="UP000821865">
    <property type="component" value="Chromosome 8"/>
</dbReference>
<evidence type="ECO:0000313" key="2">
    <source>
        <dbReference type="Proteomes" id="UP000821865"/>
    </source>
</evidence>
<organism evidence="1 2">
    <name type="scientific">Dermacentor silvarum</name>
    <name type="common">Tick</name>
    <dbReference type="NCBI Taxonomy" id="543639"/>
    <lineage>
        <taxon>Eukaryota</taxon>
        <taxon>Metazoa</taxon>
        <taxon>Ecdysozoa</taxon>
        <taxon>Arthropoda</taxon>
        <taxon>Chelicerata</taxon>
        <taxon>Arachnida</taxon>
        <taxon>Acari</taxon>
        <taxon>Parasitiformes</taxon>
        <taxon>Ixodida</taxon>
        <taxon>Ixodoidea</taxon>
        <taxon>Ixodidae</taxon>
        <taxon>Rhipicephalinae</taxon>
        <taxon>Dermacentor</taxon>
    </lineage>
</organism>
<comment type="caution">
    <text evidence="1">The sequence shown here is derived from an EMBL/GenBank/DDBJ whole genome shotgun (WGS) entry which is preliminary data.</text>
</comment>
<accession>A0ACB8C837</accession>
<name>A0ACB8C837_DERSI</name>
<protein>
    <submittedName>
        <fullName evidence="1">Uncharacterized protein</fullName>
    </submittedName>
</protein>